<accession>A0A840ZKV7</accession>
<dbReference type="Gene3D" id="3.40.50.1010">
    <property type="entry name" value="5'-nuclease"/>
    <property type="match status" value="1"/>
</dbReference>
<evidence type="ECO:0000313" key="2">
    <source>
        <dbReference type="Proteomes" id="UP000583454"/>
    </source>
</evidence>
<keyword evidence="2" id="KW-1185">Reference proteome</keyword>
<organism evidence="1 2">
    <name type="scientific">Methylorubrum rhodinum</name>
    <dbReference type="NCBI Taxonomy" id="29428"/>
    <lineage>
        <taxon>Bacteria</taxon>
        <taxon>Pseudomonadati</taxon>
        <taxon>Pseudomonadota</taxon>
        <taxon>Alphaproteobacteria</taxon>
        <taxon>Hyphomicrobiales</taxon>
        <taxon>Methylobacteriaceae</taxon>
        <taxon>Methylorubrum</taxon>
    </lineage>
</organism>
<name>A0A840ZKV7_9HYPH</name>
<proteinExistence type="predicted"/>
<evidence type="ECO:0008006" key="3">
    <source>
        <dbReference type="Google" id="ProtNLM"/>
    </source>
</evidence>
<dbReference type="EMBL" id="JACHOP010000009">
    <property type="protein sequence ID" value="MBB5757784.1"/>
    <property type="molecule type" value="Genomic_DNA"/>
</dbReference>
<dbReference type="RefSeq" id="WP_183569637.1">
    <property type="nucleotide sequence ID" value="NZ_JACHOP010000009.1"/>
</dbReference>
<gene>
    <name evidence="1" type="ORF">HNR00_002500</name>
</gene>
<dbReference type="Proteomes" id="UP000583454">
    <property type="component" value="Unassembled WGS sequence"/>
</dbReference>
<dbReference type="AlphaFoldDB" id="A0A840ZKV7"/>
<reference evidence="1 2" key="1">
    <citation type="submission" date="2020-08" db="EMBL/GenBank/DDBJ databases">
        <title>Genomic Encyclopedia of Type Strains, Phase IV (KMG-IV): sequencing the most valuable type-strain genomes for metagenomic binning, comparative biology and taxonomic classification.</title>
        <authorList>
            <person name="Goeker M."/>
        </authorList>
    </citation>
    <scope>NUCLEOTIDE SEQUENCE [LARGE SCALE GENOMIC DNA]</scope>
    <source>
        <strain evidence="1 2">DSM 2163</strain>
    </source>
</reference>
<comment type="caution">
    <text evidence="1">The sequence shown here is derived from an EMBL/GenBank/DDBJ whole genome shotgun (WGS) entry which is preliminary data.</text>
</comment>
<sequence length="208" mass="23256">MRPLTTPEHKGAALPAIGVTMKRTTALIDYDNIMSVKERSITDVITNLSEMIPHLVFKIQALVPDVEEVNFRLYGGWSLRDGQSSQQCVWLLSEMGRFNRRHGSVRAKCRLARELIAQTDLSLVGTYRDGGQKMVDGMITADLIHLSNDEEISLVLVSDDDDFVPGVITGSCLRSSKSPLIVLRPKRKKAEPLNDHHYKVCRVVTAEL</sequence>
<evidence type="ECO:0000313" key="1">
    <source>
        <dbReference type="EMBL" id="MBB5757784.1"/>
    </source>
</evidence>
<protein>
    <recommendedName>
        <fullName evidence="3">NYN domain-containing protein</fullName>
    </recommendedName>
</protein>